<dbReference type="RefSeq" id="WP_157695496.1">
    <property type="nucleotide sequence ID" value="NZ_LT629710.1"/>
</dbReference>
<keyword evidence="3" id="KW-1185">Reference proteome</keyword>
<proteinExistence type="predicted"/>
<name>A0A1H0RGC7_9ACTN</name>
<organism evidence="2 3">
    <name type="scientific">Nakamurella panacisegetis</name>
    <dbReference type="NCBI Taxonomy" id="1090615"/>
    <lineage>
        <taxon>Bacteria</taxon>
        <taxon>Bacillati</taxon>
        <taxon>Actinomycetota</taxon>
        <taxon>Actinomycetes</taxon>
        <taxon>Nakamurellales</taxon>
        <taxon>Nakamurellaceae</taxon>
        <taxon>Nakamurella</taxon>
    </lineage>
</organism>
<sequence length="53" mass="5555">MSSTPRPEQPTQAVSPGADPTQDEENGQGRSDMVDPSQAAGAEFAPDPDAERQ</sequence>
<feature type="compositionally biased region" description="Polar residues" evidence="1">
    <location>
        <begin position="1"/>
        <end position="14"/>
    </location>
</feature>
<evidence type="ECO:0000313" key="3">
    <source>
        <dbReference type="Proteomes" id="UP000198741"/>
    </source>
</evidence>
<evidence type="ECO:0000313" key="2">
    <source>
        <dbReference type="EMBL" id="SDP28672.1"/>
    </source>
</evidence>
<dbReference type="AlphaFoldDB" id="A0A1H0RGC7"/>
<feature type="region of interest" description="Disordered" evidence="1">
    <location>
        <begin position="1"/>
        <end position="53"/>
    </location>
</feature>
<accession>A0A1H0RGC7</accession>
<reference evidence="2 3" key="1">
    <citation type="submission" date="2016-10" db="EMBL/GenBank/DDBJ databases">
        <authorList>
            <person name="de Groot N.N."/>
        </authorList>
    </citation>
    <scope>NUCLEOTIDE SEQUENCE [LARGE SCALE GENOMIC DNA]</scope>
    <source>
        <strain evidence="3">P4-7,KCTC 19426,CECT 7604</strain>
    </source>
</reference>
<evidence type="ECO:0000256" key="1">
    <source>
        <dbReference type="SAM" id="MobiDB-lite"/>
    </source>
</evidence>
<protein>
    <submittedName>
        <fullName evidence="2">Uncharacterized protein</fullName>
    </submittedName>
</protein>
<gene>
    <name evidence="2" type="ORF">SAMN04515671_3562</name>
</gene>
<dbReference type="Proteomes" id="UP000198741">
    <property type="component" value="Chromosome I"/>
</dbReference>
<dbReference type="EMBL" id="LT629710">
    <property type="protein sequence ID" value="SDP28672.1"/>
    <property type="molecule type" value="Genomic_DNA"/>
</dbReference>